<accession>A0ABX6F5J6</accession>
<name>A0ABX6F5J6_KLUMA</name>
<sequence>MSARKRMSVTEETPLTENASGLKKKVVYERRLYSWDEIPEWQKDNEHILTGYVRETQSWRELFWSLFYLHNESVNIYTHLIPAVLCFLTIVFATNHIIYEYPTTSTVDYCVINLFFLGCATCLSMSSFFHCVKCHSLPVSVFGNKLDYLGIVVLISTSMISILFYGFYDNSMLFYSFAGLTSFFGVVCGYVSLKSKFRTREWRPYRAAMFVLFGISAILPIIAGFVVYGKDETWQRIQMTWVIWEGALYIFGAFLYGVRFPERISPGKFDIWGNSHQIFHVLVVVAALCHLRALLYSYDLTHQNMM</sequence>
<comment type="subcellular location">
    <subcellularLocation>
        <location evidence="1">Membrane</location>
        <topology evidence="1">Multi-pass membrane protein</topology>
    </subcellularLocation>
</comment>
<protein>
    <submittedName>
        <fullName evidence="7">ADIPOR-like receptor IZH2</fullName>
    </submittedName>
</protein>
<gene>
    <name evidence="7" type="primary">IZH2</name>
    <name evidence="7" type="ORF">FIM1_4825</name>
</gene>
<evidence type="ECO:0000256" key="1">
    <source>
        <dbReference type="ARBA" id="ARBA00004141"/>
    </source>
</evidence>
<evidence type="ECO:0000313" key="8">
    <source>
        <dbReference type="Proteomes" id="UP000422736"/>
    </source>
</evidence>
<dbReference type="PANTHER" id="PTHR20855:SF52">
    <property type="entry name" value="ADIPONECTIN RECEPTOR PROTEIN"/>
    <property type="match status" value="1"/>
</dbReference>
<feature type="transmembrane region" description="Helical" evidence="6">
    <location>
        <begin position="278"/>
        <end position="298"/>
    </location>
</feature>
<reference evidence="7 8" key="2">
    <citation type="submission" date="2019-11" db="EMBL/GenBank/DDBJ databases">
        <authorList>
            <person name="Lu H."/>
        </authorList>
    </citation>
    <scope>NUCLEOTIDE SEQUENCE [LARGE SCALE GENOMIC DNA]</scope>
    <source>
        <strain evidence="7 8">FIM1</strain>
    </source>
</reference>
<dbReference type="PANTHER" id="PTHR20855">
    <property type="entry name" value="ADIPOR/PROGESTIN RECEPTOR-RELATED"/>
    <property type="match status" value="1"/>
</dbReference>
<dbReference type="EMBL" id="CP015060">
    <property type="protein sequence ID" value="QGN17618.1"/>
    <property type="molecule type" value="Genomic_DNA"/>
</dbReference>
<feature type="transmembrane region" description="Helical" evidence="6">
    <location>
        <begin position="111"/>
        <end position="134"/>
    </location>
</feature>
<dbReference type="Pfam" id="PF03006">
    <property type="entry name" value="HlyIII"/>
    <property type="match status" value="1"/>
</dbReference>
<feature type="transmembrane region" description="Helical" evidence="6">
    <location>
        <begin position="173"/>
        <end position="193"/>
    </location>
</feature>
<keyword evidence="4 6" id="KW-1133">Transmembrane helix</keyword>
<keyword evidence="3 6" id="KW-0812">Transmembrane</keyword>
<dbReference type="InterPro" id="IPR004254">
    <property type="entry name" value="AdipoR/HlyIII-related"/>
</dbReference>
<evidence type="ECO:0000256" key="4">
    <source>
        <dbReference type="ARBA" id="ARBA00022989"/>
    </source>
</evidence>
<evidence type="ECO:0000256" key="2">
    <source>
        <dbReference type="ARBA" id="ARBA00007018"/>
    </source>
</evidence>
<keyword evidence="5 6" id="KW-0472">Membrane</keyword>
<evidence type="ECO:0000313" key="7">
    <source>
        <dbReference type="EMBL" id="QGN17618.1"/>
    </source>
</evidence>
<organism evidence="7 8">
    <name type="scientific">Kluyveromyces marxianus</name>
    <name type="common">Yeast</name>
    <name type="synonym">Candida kefyr</name>
    <dbReference type="NCBI Taxonomy" id="4911"/>
    <lineage>
        <taxon>Eukaryota</taxon>
        <taxon>Fungi</taxon>
        <taxon>Dikarya</taxon>
        <taxon>Ascomycota</taxon>
        <taxon>Saccharomycotina</taxon>
        <taxon>Saccharomycetes</taxon>
        <taxon>Saccharomycetales</taxon>
        <taxon>Saccharomycetaceae</taxon>
        <taxon>Kluyveromyces</taxon>
    </lineage>
</organism>
<comment type="similarity">
    <text evidence="2">Belongs to the ADIPOR family.</text>
</comment>
<feature type="transmembrane region" description="Helical" evidence="6">
    <location>
        <begin position="205"/>
        <end position="229"/>
    </location>
</feature>
<feature type="transmembrane region" description="Helical" evidence="6">
    <location>
        <begin position="241"/>
        <end position="258"/>
    </location>
</feature>
<evidence type="ECO:0000256" key="6">
    <source>
        <dbReference type="SAM" id="Phobius"/>
    </source>
</evidence>
<evidence type="ECO:0000256" key="3">
    <source>
        <dbReference type="ARBA" id="ARBA00022692"/>
    </source>
</evidence>
<dbReference type="Proteomes" id="UP000422736">
    <property type="component" value="Chromosome 8"/>
</dbReference>
<feature type="transmembrane region" description="Helical" evidence="6">
    <location>
        <begin position="76"/>
        <end position="99"/>
    </location>
</feature>
<feature type="transmembrane region" description="Helical" evidence="6">
    <location>
        <begin position="146"/>
        <end position="167"/>
    </location>
</feature>
<evidence type="ECO:0000256" key="5">
    <source>
        <dbReference type="ARBA" id="ARBA00023136"/>
    </source>
</evidence>
<reference evidence="7 8" key="1">
    <citation type="submission" date="2016-03" db="EMBL/GenBank/DDBJ databases">
        <title>How can Kluyveromyces marxianus grow so fast - potential evolutionary course in Saccharomyces Complex revealed by comparative genomics.</title>
        <authorList>
            <person name="Mo W."/>
            <person name="Lu W."/>
            <person name="Yang X."/>
            <person name="Qi J."/>
            <person name="Lv H."/>
        </authorList>
    </citation>
    <scope>NUCLEOTIDE SEQUENCE [LARGE SCALE GENOMIC DNA]</scope>
    <source>
        <strain evidence="7 8">FIM1</strain>
    </source>
</reference>
<keyword evidence="8" id="KW-1185">Reference proteome</keyword>
<proteinExistence type="inferred from homology"/>